<comment type="caution">
    <text evidence="2">The sequence shown here is derived from an EMBL/GenBank/DDBJ whole genome shotgun (WGS) entry which is preliminary data.</text>
</comment>
<evidence type="ECO:0000313" key="2">
    <source>
        <dbReference type="EMBL" id="HCY81665.1"/>
    </source>
</evidence>
<dbReference type="InterPro" id="IPR038365">
    <property type="entry name" value="EcoRII_C_sf"/>
</dbReference>
<dbReference type="AlphaFoldDB" id="A0A3D6BUF2"/>
<name>A0A3D6BUF2_9FLAO</name>
<organism evidence="2 3">
    <name type="scientific">Xanthomarina gelatinilytica</name>
    <dbReference type="NCBI Taxonomy" id="1137281"/>
    <lineage>
        <taxon>Bacteria</taxon>
        <taxon>Pseudomonadati</taxon>
        <taxon>Bacteroidota</taxon>
        <taxon>Flavobacteriia</taxon>
        <taxon>Flavobacteriales</taxon>
        <taxon>Flavobacteriaceae</taxon>
        <taxon>Xanthomarina</taxon>
    </lineage>
</organism>
<dbReference type="InterPro" id="IPR011335">
    <property type="entry name" value="Restrct_endonuc-II-like"/>
</dbReference>
<protein>
    <submittedName>
        <fullName evidence="2">Type II restriction endonuclease</fullName>
    </submittedName>
</protein>
<dbReference type="GO" id="GO:0003677">
    <property type="term" value="F:DNA binding"/>
    <property type="evidence" value="ECO:0007669"/>
    <property type="project" value="InterPro"/>
</dbReference>
<keyword evidence="2" id="KW-0255">Endonuclease</keyword>
<evidence type="ECO:0000313" key="3">
    <source>
        <dbReference type="Proteomes" id="UP000263268"/>
    </source>
</evidence>
<sequence length="211" mass="24684">MKDLHKILETPQEILNALVENHIIESERDELIESIKEICGEYAGRVFPYLYQLSLSNTQSRRSRAGKTFEAIIYKLYALLNYDFDSQGKVGRKIFDDVGLGKKVDSVLPSIENFKERRNKTIIGTMKTSLRERWQEVAEEIERTKIPEIHLLTVDEDISESKATEMSKHNIVVVTYDWVANSEKLKDKRNIVSFEEYFFEEIPAMLNFWKV</sequence>
<gene>
    <name evidence="2" type="ORF">DHV22_08705</name>
</gene>
<dbReference type="GO" id="GO:0009036">
    <property type="term" value="F:type II site-specific deoxyribonuclease activity"/>
    <property type="evidence" value="ECO:0007669"/>
    <property type="project" value="InterPro"/>
</dbReference>
<keyword evidence="2" id="KW-0540">Nuclease</keyword>
<feature type="domain" description="Restriction endonuclease type II EcoRII C-terminal" evidence="1">
    <location>
        <begin position="51"/>
        <end position="197"/>
    </location>
</feature>
<dbReference type="GO" id="GO:0009307">
    <property type="term" value="P:DNA restriction-modification system"/>
    <property type="evidence" value="ECO:0007669"/>
    <property type="project" value="InterPro"/>
</dbReference>
<dbReference type="SUPFAM" id="SSF52980">
    <property type="entry name" value="Restriction endonuclease-like"/>
    <property type="match status" value="1"/>
</dbReference>
<evidence type="ECO:0000259" key="1">
    <source>
        <dbReference type="Pfam" id="PF09019"/>
    </source>
</evidence>
<accession>A0A3D6BUF2</accession>
<proteinExistence type="predicted"/>
<reference evidence="2 3" key="1">
    <citation type="journal article" date="2018" name="Nat. Biotechnol.">
        <title>A standardized bacterial taxonomy based on genome phylogeny substantially revises the tree of life.</title>
        <authorList>
            <person name="Parks D.H."/>
            <person name="Chuvochina M."/>
            <person name="Waite D.W."/>
            <person name="Rinke C."/>
            <person name="Skarshewski A."/>
            <person name="Chaumeil P.A."/>
            <person name="Hugenholtz P."/>
        </authorList>
    </citation>
    <scope>NUCLEOTIDE SEQUENCE [LARGE SCALE GENOMIC DNA]</scope>
    <source>
        <strain evidence="2">UBA10227</strain>
    </source>
</reference>
<dbReference type="Proteomes" id="UP000263268">
    <property type="component" value="Unassembled WGS sequence"/>
</dbReference>
<dbReference type="EMBL" id="DPRK01000137">
    <property type="protein sequence ID" value="HCY81665.1"/>
    <property type="molecule type" value="Genomic_DNA"/>
</dbReference>
<dbReference type="Pfam" id="PF09019">
    <property type="entry name" value="EcoRII-C"/>
    <property type="match status" value="1"/>
</dbReference>
<dbReference type="InterPro" id="IPR015109">
    <property type="entry name" value="Restrct_endonuc_II_EcoRII_C"/>
</dbReference>
<keyword evidence="2" id="KW-0378">Hydrolase</keyword>
<dbReference type="Gene3D" id="3.40.91.80">
    <property type="match status" value="1"/>
</dbReference>